<evidence type="ECO:0008006" key="7">
    <source>
        <dbReference type="Google" id="ProtNLM"/>
    </source>
</evidence>
<dbReference type="PANTHER" id="PTHR42970">
    <property type="entry name" value="PECTATE LYASE C-RELATED"/>
    <property type="match status" value="1"/>
</dbReference>
<evidence type="ECO:0000256" key="2">
    <source>
        <dbReference type="ARBA" id="ARBA00023180"/>
    </source>
</evidence>
<keyword evidence="4" id="KW-0732">Signal</keyword>
<dbReference type="RefSeq" id="WP_349243121.1">
    <property type="nucleotide sequence ID" value="NZ_JASCXX010000002.1"/>
</dbReference>
<dbReference type="SUPFAM" id="SSF51126">
    <property type="entry name" value="Pectin lyase-like"/>
    <property type="match status" value="1"/>
</dbReference>
<dbReference type="PANTHER" id="PTHR42970:SF1">
    <property type="entry name" value="PECTATE LYASE C-RELATED"/>
    <property type="match status" value="1"/>
</dbReference>
<name>A0AAW6TVG8_9BACT</name>
<feature type="signal peptide" evidence="4">
    <location>
        <begin position="1"/>
        <end position="20"/>
    </location>
</feature>
<keyword evidence="2" id="KW-0325">Glycoprotein</keyword>
<evidence type="ECO:0000256" key="1">
    <source>
        <dbReference type="ARBA" id="ARBA00022723"/>
    </source>
</evidence>
<dbReference type="InterPro" id="IPR011050">
    <property type="entry name" value="Pectin_lyase_fold/virulence"/>
</dbReference>
<dbReference type="GO" id="GO:0046872">
    <property type="term" value="F:metal ion binding"/>
    <property type="evidence" value="ECO:0007669"/>
    <property type="project" value="UniProtKB-KW"/>
</dbReference>
<evidence type="ECO:0000313" key="6">
    <source>
        <dbReference type="Proteomes" id="UP001431776"/>
    </source>
</evidence>
<protein>
    <recommendedName>
        <fullName evidence="7">Pectate lyase</fullName>
    </recommendedName>
</protein>
<accession>A0AAW6TVG8</accession>
<comment type="caution">
    <text evidence="5">The sequence shown here is derived from an EMBL/GenBank/DDBJ whole genome shotgun (WGS) entry which is preliminary data.</text>
</comment>
<feature type="chain" id="PRO_5043644644" description="Pectate lyase" evidence="4">
    <location>
        <begin position="21"/>
        <end position="439"/>
    </location>
</feature>
<dbReference type="AlphaFoldDB" id="A0AAW6TVG8"/>
<keyword evidence="1" id="KW-0479">Metal-binding</keyword>
<evidence type="ECO:0000256" key="3">
    <source>
        <dbReference type="SAM" id="MobiDB-lite"/>
    </source>
</evidence>
<dbReference type="Gene3D" id="2.160.20.10">
    <property type="entry name" value="Single-stranded right-handed beta-helix, Pectin lyase-like"/>
    <property type="match status" value="1"/>
</dbReference>
<dbReference type="InterPro" id="IPR012334">
    <property type="entry name" value="Pectin_lyas_fold"/>
</dbReference>
<evidence type="ECO:0000256" key="4">
    <source>
        <dbReference type="SAM" id="SignalP"/>
    </source>
</evidence>
<organism evidence="5 6">
    <name type="scientific">Anaerobaca lacustris</name>
    <dbReference type="NCBI Taxonomy" id="3044600"/>
    <lineage>
        <taxon>Bacteria</taxon>
        <taxon>Pseudomonadati</taxon>
        <taxon>Planctomycetota</taxon>
        <taxon>Phycisphaerae</taxon>
        <taxon>Sedimentisphaerales</taxon>
        <taxon>Anaerobacaceae</taxon>
        <taxon>Anaerobaca</taxon>
    </lineage>
</organism>
<feature type="region of interest" description="Disordered" evidence="3">
    <location>
        <begin position="403"/>
        <end position="439"/>
    </location>
</feature>
<sequence length="439" mass="47207">MNAKTLVILCTLVAVSMAGASRGASVPARQGVRGRTTYRPAHTPGGRGGRILRVTNLNADGPGSFAEAVRAKGPRIVVFEVGGVIDLGGRSVSISEPFLTVAGQTAPSPGITFIRGGIGIRTHDVIVQHICVRPGEAGREKKSGWEVDAIATSGGAYNVVVDHCSCSWATDENLSASGPRFDGDDIEQWRRGTSRAITFSNCIIAEGLSRSTHAKGEHSKGTLIHDNCTEIAIVGNLYAHNRDRNPLFKGGAQGVVVNNYIYNPAGRAVHYALVRSEWGDRPYATGQMAIVGNVLEAGPSTRDRLSLFRHHAGGPCEVFLDDNLVLGVDADVPLVEVDSRAAPGECRVLDAPPFWPANLTALPAAEVKRHVLANAGARPWDRDDVDRRIVAEARSGQGRIIDSEQDVGGYPQVEPTHAAFDPEQWNLDDMTRRRRQRDR</sequence>
<feature type="region of interest" description="Disordered" evidence="3">
    <location>
        <begin position="27"/>
        <end position="47"/>
    </location>
</feature>
<evidence type="ECO:0000313" key="5">
    <source>
        <dbReference type="EMBL" id="MDI6447709.1"/>
    </source>
</evidence>
<dbReference type="Proteomes" id="UP001431776">
    <property type="component" value="Unassembled WGS sequence"/>
</dbReference>
<proteinExistence type="predicted"/>
<reference evidence="5" key="1">
    <citation type="submission" date="2023-05" db="EMBL/GenBank/DDBJ databases">
        <title>Anaerotaeda fermentans gen. nov., sp. nov., a novel anaerobic planctomycete of the new family within the order Sedimentisphaerales isolated from Taman Peninsula, Russia.</title>
        <authorList>
            <person name="Khomyakova M.A."/>
            <person name="Merkel A.Y."/>
            <person name="Slobodkin A.I."/>
        </authorList>
    </citation>
    <scope>NUCLEOTIDE SEQUENCE</scope>
    <source>
        <strain evidence="5">M17dextr</strain>
    </source>
</reference>
<gene>
    <name evidence="5" type="ORF">QJ522_01540</name>
</gene>
<dbReference type="EMBL" id="JASCXX010000002">
    <property type="protein sequence ID" value="MDI6447709.1"/>
    <property type="molecule type" value="Genomic_DNA"/>
</dbReference>
<keyword evidence="6" id="KW-1185">Reference proteome</keyword>
<dbReference type="InterPro" id="IPR052063">
    <property type="entry name" value="Polysaccharide_Lyase_1"/>
</dbReference>